<keyword evidence="3" id="KW-1185">Reference proteome</keyword>
<feature type="transmembrane region" description="Helical" evidence="1">
    <location>
        <begin position="33"/>
        <end position="54"/>
    </location>
</feature>
<feature type="transmembrane region" description="Helical" evidence="1">
    <location>
        <begin position="66"/>
        <end position="85"/>
    </location>
</feature>
<sequence>MQPTPPLSSIVLTELNGFPLITIAANNNGHRRYVTAAFLSLWFIGWGMGAYSAASTLLAGEGNIGLAIWLLLWLGGGVVLARKLYQNVIYPRPERLLLNRPQLSYKPGVQSAKFARTAMRAVKGSDKRSRRQRKDAIRRIDFSAEEVATLHLSEVPQRLLIRTDERQVELGKGLNNNDIRWLYNALQEHYHLK</sequence>
<dbReference type="KEGG" id="fes:HER31_06445"/>
<evidence type="ECO:0000256" key="1">
    <source>
        <dbReference type="SAM" id="Phobius"/>
    </source>
</evidence>
<protein>
    <submittedName>
        <fullName evidence="2">Uncharacterized protein</fullName>
    </submittedName>
</protein>
<proteinExistence type="predicted"/>
<dbReference type="RefSeq" id="WP_168659793.1">
    <property type="nucleotide sequence ID" value="NZ_CP051180.1"/>
</dbReference>
<evidence type="ECO:0000313" key="2">
    <source>
        <dbReference type="EMBL" id="QIZ76531.1"/>
    </source>
</evidence>
<keyword evidence="1" id="KW-1133">Transmembrane helix</keyword>
<accession>A0A6H1UBU3</accession>
<keyword evidence="1" id="KW-0472">Membrane</keyword>
<dbReference type="EMBL" id="CP051180">
    <property type="protein sequence ID" value="QIZ76531.1"/>
    <property type="molecule type" value="Genomic_DNA"/>
</dbReference>
<gene>
    <name evidence="2" type="ORF">HER31_06445</name>
</gene>
<organism evidence="2 3">
    <name type="scientific">Ferrimonas lipolytica</name>
    <dbReference type="NCBI Taxonomy" id="2724191"/>
    <lineage>
        <taxon>Bacteria</taxon>
        <taxon>Pseudomonadati</taxon>
        <taxon>Pseudomonadota</taxon>
        <taxon>Gammaproteobacteria</taxon>
        <taxon>Alteromonadales</taxon>
        <taxon>Ferrimonadaceae</taxon>
        <taxon>Ferrimonas</taxon>
    </lineage>
</organism>
<dbReference type="Proteomes" id="UP000501602">
    <property type="component" value="Chromosome"/>
</dbReference>
<dbReference type="AlphaFoldDB" id="A0A6H1UBU3"/>
<reference evidence="2 3" key="1">
    <citation type="submission" date="2020-04" db="EMBL/GenBank/DDBJ databases">
        <title>Ferrimonas sp. S7 isolated from sea water.</title>
        <authorList>
            <person name="Bae S.S."/>
            <person name="Baek K."/>
        </authorList>
    </citation>
    <scope>NUCLEOTIDE SEQUENCE [LARGE SCALE GENOMIC DNA]</scope>
    <source>
        <strain evidence="2 3">S7</strain>
    </source>
</reference>
<name>A0A6H1UBU3_9GAMM</name>
<evidence type="ECO:0000313" key="3">
    <source>
        <dbReference type="Proteomes" id="UP000501602"/>
    </source>
</evidence>
<keyword evidence="1" id="KW-0812">Transmembrane</keyword>